<evidence type="ECO:0000256" key="2">
    <source>
        <dbReference type="SAM" id="Phobius"/>
    </source>
</evidence>
<feature type="transmembrane region" description="Helical" evidence="2">
    <location>
        <begin position="160"/>
        <end position="184"/>
    </location>
</feature>
<keyword evidence="2" id="KW-1133">Transmembrane helix</keyword>
<dbReference type="STRING" id="310780.SAMN05216267_100642"/>
<dbReference type="AlphaFoldDB" id="A0A1H8H3M7"/>
<dbReference type="EMBL" id="FODD01000006">
    <property type="protein sequence ID" value="SEN50584.1"/>
    <property type="molecule type" value="Genomic_DNA"/>
</dbReference>
<reference evidence="3 4" key="1">
    <citation type="submission" date="2016-10" db="EMBL/GenBank/DDBJ databases">
        <authorList>
            <person name="de Groot N.N."/>
        </authorList>
    </citation>
    <scope>NUCLEOTIDE SEQUENCE [LARGE SCALE GENOMIC DNA]</scope>
    <source>
        <strain evidence="3 4">CGMCC 4.2026</strain>
    </source>
</reference>
<feature type="transmembrane region" description="Helical" evidence="2">
    <location>
        <begin position="85"/>
        <end position="103"/>
    </location>
</feature>
<proteinExistence type="predicted"/>
<dbReference type="PANTHER" id="PTHR45228:SF4">
    <property type="entry name" value="LIPOPROTEIN"/>
    <property type="match status" value="1"/>
</dbReference>
<dbReference type="PANTHER" id="PTHR45228">
    <property type="entry name" value="CYCLIC DI-GMP PHOSPHODIESTERASE TM_0186-RELATED"/>
    <property type="match status" value="1"/>
</dbReference>
<sequence length="434" mass="44084">MRKGGNAGRAVAAAGGGLVAWGVAWAAYSGVREPGAALAFGGVVLLGELLRVPAGTDREGAPLATAGGLGYALLGPAAAGVSQTAAVVAAATGAAALTARLTAPRPRQGRHGRHAQAAPAAPPRAQAALRRVLIVAFAAACCQPLGGEEVLTGMAGAPRAAFLVAVLAATALWDAVLSAALGAAEGGRPFVPGLRDEVRGLTGIASAVCAGGVVMALAVRSAGLWAVPLVALPLLLTQLSLRGHAAVRATYRQTVTTLARATEVAGYTPRGHAGRVSELSVAVGRELGLPARQLTLLAYAALMHDIGQLSLVDPVPRGATEPLDGERRQAIAALGGEVVRRTGAPAEVALIVERQAHPYREQPLAGRIVRAVNAYEDLTGEAAPLEARLAAVERLRLATGYDYDPRVVEALTRVLARHSTRAWLDAGADGKDLG</sequence>
<dbReference type="Gene3D" id="1.10.3210.10">
    <property type="entry name" value="Hypothetical protein af1432"/>
    <property type="match status" value="1"/>
</dbReference>
<dbReference type="Proteomes" id="UP000181951">
    <property type="component" value="Unassembled WGS sequence"/>
</dbReference>
<dbReference type="InterPro" id="IPR052020">
    <property type="entry name" value="Cyclic_di-GMP/3'3'-cGAMP_PDE"/>
</dbReference>
<evidence type="ECO:0000256" key="1">
    <source>
        <dbReference type="SAM" id="MobiDB-lite"/>
    </source>
</evidence>
<evidence type="ECO:0008006" key="5">
    <source>
        <dbReference type="Google" id="ProtNLM"/>
    </source>
</evidence>
<keyword evidence="4" id="KW-1185">Reference proteome</keyword>
<keyword evidence="2" id="KW-0472">Membrane</keyword>
<protein>
    <recommendedName>
        <fullName evidence="5">HD domain protein</fullName>
    </recommendedName>
</protein>
<accession>A0A1H8H3M7</accession>
<dbReference type="InterPro" id="IPR003607">
    <property type="entry name" value="HD/PDEase_dom"/>
</dbReference>
<gene>
    <name evidence="3" type="ORF">SAMN05216267_100642</name>
</gene>
<name>A0A1H8H3M7_9ACTN</name>
<feature type="region of interest" description="Disordered" evidence="1">
    <location>
        <begin position="102"/>
        <end position="122"/>
    </location>
</feature>
<evidence type="ECO:0000313" key="4">
    <source>
        <dbReference type="Proteomes" id="UP000181951"/>
    </source>
</evidence>
<dbReference type="CDD" id="cd00077">
    <property type="entry name" value="HDc"/>
    <property type="match status" value="1"/>
</dbReference>
<dbReference type="RefSeq" id="WP_407640269.1">
    <property type="nucleotide sequence ID" value="NZ_FODD01000006.1"/>
</dbReference>
<feature type="transmembrane region" description="Helical" evidence="2">
    <location>
        <begin position="204"/>
        <end position="232"/>
    </location>
</feature>
<organism evidence="3 4">
    <name type="scientific">Actinacidiphila rubida</name>
    <dbReference type="NCBI Taxonomy" id="310780"/>
    <lineage>
        <taxon>Bacteria</taxon>
        <taxon>Bacillati</taxon>
        <taxon>Actinomycetota</taxon>
        <taxon>Actinomycetes</taxon>
        <taxon>Kitasatosporales</taxon>
        <taxon>Streptomycetaceae</taxon>
        <taxon>Actinacidiphila</taxon>
    </lineage>
</organism>
<keyword evidence="2" id="KW-0812">Transmembrane</keyword>
<evidence type="ECO:0000313" key="3">
    <source>
        <dbReference type="EMBL" id="SEN50584.1"/>
    </source>
</evidence>
<dbReference type="SUPFAM" id="SSF109604">
    <property type="entry name" value="HD-domain/PDEase-like"/>
    <property type="match status" value="1"/>
</dbReference>